<dbReference type="GO" id="GO:0000981">
    <property type="term" value="F:DNA-binding transcription factor activity, RNA polymerase II-specific"/>
    <property type="evidence" value="ECO:0007669"/>
    <property type="project" value="InterPro"/>
</dbReference>
<feature type="domain" description="Zn(2)-C6 fungal-type" evidence="7">
    <location>
        <begin position="35"/>
        <end position="67"/>
    </location>
</feature>
<dbReference type="Gene3D" id="4.10.240.10">
    <property type="entry name" value="Zn(2)-C6 fungal-type DNA-binding domain"/>
    <property type="match status" value="1"/>
</dbReference>
<dbReference type="STRING" id="28573.A0A0U1M794"/>
<dbReference type="Proteomes" id="UP000054383">
    <property type="component" value="Unassembled WGS sequence"/>
</dbReference>
<evidence type="ECO:0000256" key="5">
    <source>
        <dbReference type="ARBA" id="ARBA00023242"/>
    </source>
</evidence>
<evidence type="ECO:0000256" key="4">
    <source>
        <dbReference type="ARBA" id="ARBA00023163"/>
    </source>
</evidence>
<feature type="compositionally biased region" description="Basic and acidic residues" evidence="6">
    <location>
        <begin position="77"/>
        <end position="86"/>
    </location>
</feature>
<dbReference type="Pfam" id="PF04082">
    <property type="entry name" value="Fungal_trans"/>
    <property type="match status" value="1"/>
</dbReference>
<dbReference type="InterPro" id="IPR036864">
    <property type="entry name" value="Zn2-C6_fun-type_DNA-bd_sf"/>
</dbReference>
<dbReference type="PROSITE" id="PS50048">
    <property type="entry name" value="ZN2_CY6_FUNGAL_2"/>
    <property type="match status" value="1"/>
</dbReference>
<evidence type="ECO:0000256" key="6">
    <source>
        <dbReference type="SAM" id="MobiDB-lite"/>
    </source>
</evidence>
<feature type="region of interest" description="Disordered" evidence="6">
    <location>
        <begin position="135"/>
        <end position="156"/>
    </location>
</feature>
<evidence type="ECO:0000256" key="1">
    <source>
        <dbReference type="ARBA" id="ARBA00022723"/>
    </source>
</evidence>
<evidence type="ECO:0000313" key="9">
    <source>
        <dbReference type="Proteomes" id="UP000054383"/>
    </source>
</evidence>
<dbReference type="SUPFAM" id="SSF57701">
    <property type="entry name" value="Zn2/Cys6 DNA-binding domain"/>
    <property type="match status" value="1"/>
</dbReference>
<dbReference type="GO" id="GO:0003677">
    <property type="term" value="F:DNA binding"/>
    <property type="evidence" value="ECO:0007669"/>
    <property type="project" value="UniProtKB-KW"/>
</dbReference>
<dbReference type="PROSITE" id="PS00463">
    <property type="entry name" value="ZN2_CY6_FUNGAL_1"/>
    <property type="match status" value="1"/>
</dbReference>
<dbReference type="CDD" id="cd00067">
    <property type="entry name" value="GAL4"/>
    <property type="match status" value="1"/>
</dbReference>
<keyword evidence="5" id="KW-0539">Nucleus</keyword>
<evidence type="ECO:0000256" key="2">
    <source>
        <dbReference type="ARBA" id="ARBA00023015"/>
    </source>
</evidence>
<dbReference type="SMART" id="SM00066">
    <property type="entry name" value="GAL4"/>
    <property type="match status" value="1"/>
</dbReference>
<keyword evidence="9" id="KW-1185">Reference proteome</keyword>
<feature type="region of interest" description="Disordered" evidence="6">
    <location>
        <begin position="69"/>
        <end position="96"/>
    </location>
</feature>
<dbReference type="EMBL" id="CVMT01000009">
    <property type="protein sequence ID" value="CRG91445.1"/>
    <property type="molecule type" value="Genomic_DNA"/>
</dbReference>
<dbReference type="PANTHER" id="PTHR47425">
    <property type="entry name" value="FARB-RELATED"/>
    <property type="match status" value="1"/>
</dbReference>
<feature type="region of interest" description="Disordered" evidence="6">
    <location>
        <begin position="1"/>
        <end position="26"/>
    </location>
</feature>
<feature type="region of interest" description="Disordered" evidence="6">
    <location>
        <begin position="657"/>
        <end position="729"/>
    </location>
</feature>
<keyword evidence="1" id="KW-0479">Metal-binding</keyword>
<proteinExistence type="predicted"/>
<dbReference type="GO" id="GO:0008270">
    <property type="term" value="F:zinc ion binding"/>
    <property type="evidence" value="ECO:0007669"/>
    <property type="project" value="InterPro"/>
</dbReference>
<protein>
    <submittedName>
        <fullName evidence="8">Cutinase transcription factor 1 beta</fullName>
    </submittedName>
</protein>
<keyword evidence="2" id="KW-0805">Transcription regulation</keyword>
<dbReference type="OMA" id="WDNVECI"/>
<sequence length="838" mass="93994">MASAPSETESQNKRKASTAGLSGRDRPVKRRASRACCCCRARKVRCDVVENGSPCTNCRLDQVECVVMESKRRKKSRADVEVRKPTPDSSGESEDVARINSALDALDTLDQHEALSPSQRSVDLDASQHMPHLIYQSRGSNLDNDTESRRRSSMSQPMANASFNLRSNVTDAIQQLLGSPRPRSFLPDYIRGLPPRLQRDDVEYLATKGALTIPDTTLRNELLKAYIYYVHPYMPLLDLEEFLQVIARNDGVHQMSLLLFQAVMFAGTAFVDVEHLLNAGYSSRKTARKVFFQRARLLYDFDYEVDRISLVQSLLLMTYWYETPDDQKDTWHWMGVSLSLAHTIGLHRDPSNSGMGPRRKQLWKRIWWSTYTRDRLIALGMRRPMRVKDNDCDVPMLTIDDFEFKQFPPEVLSMLNDCEFLYNTEHQRHLAMMFIEKSKLCLSVSQVLSAQYSVLSHRFGGTTETTMMLVPKKSNSETFEVRHCDQDLENWQANLPAEIQYQPLVGVGSLSAAESSLHLHRALLRMIYLTTSSALHRPQVLPATPFPTVEAELQEVSRNKVRRAAVEITNIAQGLHKLDLTRYLPTAGVTVLLPAVIIHLLDIKSNDLSIRMVSLQRFYQCMRILQRLREIYASADFATSFLEAAIRKAGIQLNIGGMEGKSGAPPGTVRPAALTPPPDSQAEKLPESTYSQTPAGFRIPENDTTMSLSAATPPHSDGSENGSTQNLNPNVFNDTFEQPDLSLSDFIGLANDAEVTQNDFDALLNFDEAANDMFSGDDGLNIDSMGTESQGKGDMGMDVDLANEFTSNSHHILGFEINKRNDGLPLDVESDLGFALRL</sequence>
<dbReference type="CDD" id="cd12148">
    <property type="entry name" value="fungal_TF_MHR"/>
    <property type="match status" value="1"/>
</dbReference>
<accession>A0A0U1M794</accession>
<dbReference type="OrthoDB" id="4451586at2759"/>
<dbReference type="SMART" id="SM00906">
    <property type="entry name" value="Fungal_trans"/>
    <property type="match status" value="1"/>
</dbReference>
<dbReference type="PANTHER" id="PTHR47425:SF2">
    <property type="entry name" value="FARB-RELATED"/>
    <property type="match status" value="1"/>
</dbReference>
<dbReference type="InterPro" id="IPR001138">
    <property type="entry name" value="Zn2Cys6_DnaBD"/>
</dbReference>
<dbReference type="AlphaFoldDB" id="A0A0U1M794"/>
<name>A0A0U1M794_TALIS</name>
<dbReference type="InterPro" id="IPR052761">
    <property type="entry name" value="Fungal_Detox/Toxin_TFs"/>
</dbReference>
<feature type="compositionally biased region" description="Polar residues" evidence="6">
    <location>
        <begin position="719"/>
        <end position="729"/>
    </location>
</feature>
<gene>
    <name evidence="8" type="ORF">PISL3812_08494</name>
</gene>
<keyword evidence="3" id="KW-0238">DNA-binding</keyword>
<dbReference type="InterPro" id="IPR007219">
    <property type="entry name" value="XnlR_reg_dom"/>
</dbReference>
<evidence type="ECO:0000313" key="8">
    <source>
        <dbReference type="EMBL" id="CRG91445.1"/>
    </source>
</evidence>
<keyword evidence="4" id="KW-0804">Transcription</keyword>
<reference evidence="8 9" key="1">
    <citation type="submission" date="2015-04" db="EMBL/GenBank/DDBJ databases">
        <authorList>
            <person name="Syromyatnikov M.Y."/>
            <person name="Popov V.N."/>
        </authorList>
    </citation>
    <scope>NUCLEOTIDE SEQUENCE [LARGE SCALE GENOMIC DNA]</scope>
    <source>
        <strain evidence="8">WF-38-12</strain>
    </source>
</reference>
<organism evidence="8 9">
    <name type="scientific">Talaromyces islandicus</name>
    <name type="common">Penicillium islandicum</name>
    <dbReference type="NCBI Taxonomy" id="28573"/>
    <lineage>
        <taxon>Eukaryota</taxon>
        <taxon>Fungi</taxon>
        <taxon>Dikarya</taxon>
        <taxon>Ascomycota</taxon>
        <taxon>Pezizomycotina</taxon>
        <taxon>Eurotiomycetes</taxon>
        <taxon>Eurotiomycetidae</taxon>
        <taxon>Eurotiales</taxon>
        <taxon>Trichocomaceae</taxon>
        <taxon>Talaromyces</taxon>
        <taxon>Talaromyces sect. Islandici</taxon>
    </lineage>
</organism>
<evidence type="ECO:0000256" key="3">
    <source>
        <dbReference type="ARBA" id="ARBA00023125"/>
    </source>
</evidence>
<evidence type="ECO:0000259" key="7">
    <source>
        <dbReference type="PROSITE" id="PS50048"/>
    </source>
</evidence>
<dbReference type="GO" id="GO:0006351">
    <property type="term" value="P:DNA-templated transcription"/>
    <property type="evidence" value="ECO:0007669"/>
    <property type="project" value="InterPro"/>
</dbReference>